<proteinExistence type="predicted"/>
<sequence length="112" mass="12112">MDAPGPVTHGTDTLEVSLLPGRSGIGARGAISPATRRRWEQALAVLARQHADVSYLELSQVGFVDVAGVRAVALTAMNLPGGRIVVERPPPQVPRVLQMFWPDLREIEVVPR</sequence>
<dbReference type="OrthoDB" id="3695774at2"/>
<accession>A0A366LKJ5</accession>
<name>A0A366LKJ5_9ACTN</name>
<dbReference type="Proteomes" id="UP000253303">
    <property type="component" value="Unassembled WGS sequence"/>
</dbReference>
<comment type="caution">
    <text evidence="2">The sequence shown here is derived from an EMBL/GenBank/DDBJ whole genome shotgun (WGS) entry which is preliminary data.</text>
</comment>
<dbReference type="EMBL" id="QMEY01000046">
    <property type="protein sequence ID" value="RBQ13824.1"/>
    <property type="molecule type" value="Genomic_DNA"/>
</dbReference>
<dbReference type="InterPro" id="IPR036513">
    <property type="entry name" value="STAS_dom_sf"/>
</dbReference>
<dbReference type="Pfam" id="PF13466">
    <property type="entry name" value="STAS_2"/>
    <property type="match status" value="1"/>
</dbReference>
<dbReference type="Gene3D" id="3.30.750.24">
    <property type="entry name" value="STAS domain"/>
    <property type="match status" value="1"/>
</dbReference>
<reference evidence="2 3" key="1">
    <citation type="submission" date="2018-06" db="EMBL/GenBank/DDBJ databases">
        <title>Sphaerisporangium craniellae sp. nov., isolated from a marine sponge in the South China Sea.</title>
        <authorList>
            <person name="Li L."/>
        </authorList>
    </citation>
    <scope>NUCLEOTIDE SEQUENCE [LARGE SCALE GENOMIC DNA]</scope>
    <source>
        <strain evidence="2 3">LHW63015</strain>
    </source>
</reference>
<organism evidence="2 3">
    <name type="scientific">Spongiactinospora rosea</name>
    <dbReference type="NCBI Taxonomy" id="2248750"/>
    <lineage>
        <taxon>Bacteria</taxon>
        <taxon>Bacillati</taxon>
        <taxon>Actinomycetota</taxon>
        <taxon>Actinomycetes</taxon>
        <taxon>Streptosporangiales</taxon>
        <taxon>Streptosporangiaceae</taxon>
        <taxon>Spongiactinospora</taxon>
    </lineage>
</organism>
<evidence type="ECO:0000313" key="2">
    <source>
        <dbReference type="EMBL" id="RBQ13824.1"/>
    </source>
</evidence>
<protein>
    <recommendedName>
        <fullName evidence="1">MlaB-like STAS domain-containing protein</fullName>
    </recommendedName>
</protein>
<dbReference type="InterPro" id="IPR058548">
    <property type="entry name" value="MlaB-like_STAS"/>
</dbReference>
<dbReference type="AlphaFoldDB" id="A0A366LKJ5"/>
<dbReference type="SUPFAM" id="SSF52091">
    <property type="entry name" value="SpoIIaa-like"/>
    <property type="match status" value="1"/>
</dbReference>
<evidence type="ECO:0000313" key="3">
    <source>
        <dbReference type="Proteomes" id="UP000253303"/>
    </source>
</evidence>
<keyword evidence="3" id="KW-1185">Reference proteome</keyword>
<feature type="domain" description="MlaB-like STAS" evidence="1">
    <location>
        <begin position="28"/>
        <end position="99"/>
    </location>
</feature>
<gene>
    <name evidence="2" type="ORF">DP939_44100</name>
</gene>
<evidence type="ECO:0000259" key="1">
    <source>
        <dbReference type="Pfam" id="PF13466"/>
    </source>
</evidence>